<evidence type="ECO:0000313" key="3">
    <source>
        <dbReference type="Proteomes" id="UP000198588"/>
    </source>
</evidence>
<dbReference type="InterPro" id="IPR035985">
    <property type="entry name" value="Ubiquitin-activating_enz"/>
</dbReference>
<gene>
    <name evidence="2" type="ORF">SAMN02927914_05693</name>
</gene>
<dbReference type="STRING" id="1165689.SAMN02927914_05693"/>
<dbReference type="Gene3D" id="3.90.930.60">
    <property type="match status" value="1"/>
</dbReference>
<feature type="domain" description="THIF-type NAD/FAD binding fold" evidence="1">
    <location>
        <begin position="190"/>
        <end position="355"/>
    </location>
</feature>
<dbReference type="Gene3D" id="3.40.50.720">
    <property type="entry name" value="NAD(P)-binding Rossmann-like Domain"/>
    <property type="match status" value="1"/>
</dbReference>
<dbReference type="GO" id="GO:0008641">
    <property type="term" value="F:ubiquitin-like modifier activating enzyme activity"/>
    <property type="evidence" value="ECO:0007669"/>
    <property type="project" value="InterPro"/>
</dbReference>
<dbReference type="NCBIfam" id="TIGR03882">
    <property type="entry name" value="cyclo_dehyd_2"/>
    <property type="match status" value="1"/>
</dbReference>
<dbReference type="RefSeq" id="WP_091585149.1">
    <property type="nucleotide sequence ID" value="NZ_FMXM01000024.1"/>
</dbReference>
<sequence length="380" mass="41213">MNKPLSIPSFPLLQHGVEIVPVEEGKVLLRSFTGSVMLSGDFVAVVLPSLLPLLDGRHGIEELAAEFDETLRPDIEDFLTLIQQKGFLGKAVQPGREDDAVKLSGRDGAYWSLYGASASEAARRLALSTVVVAGLGEVGKIVATMLAASGVGTLVLVEGATPSVRSDGSDEAKASEAEKTGLLLRKQYACRVVTIPAPVDEAADWEETVASASVVAVLSDTMSMNGYDRANEVCIKHGVPWVSARIDRQRAIIGPFVIPNQTACFACFEARSRANADHPEDHEALYRHWKELKVRRDIWPSLLPFAGIVGNFVALDLLRVLAGEHLSAAAGRIINIDLPTMERSVHEVLKLPRCPACSRLRDRRPTKIWDIIPTETRSVG</sequence>
<dbReference type="InterPro" id="IPR022291">
    <property type="entry name" value="Bacteriocin_synth_cyclodeHase"/>
</dbReference>
<name>A0A1G5ZP48_9HYPH</name>
<proteinExistence type="predicted"/>
<accession>A0A1G5ZP48</accession>
<protein>
    <submittedName>
        <fullName evidence="2">Bacteriocin biosynthesis cyclodehydratase domain-containing protein</fullName>
    </submittedName>
</protein>
<evidence type="ECO:0000259" key="1">
    <source>
        <dbReference type="Pfam" id="PF00899"/>
    </source>
</evidence>
<dbReference type="InterPro" id="IPR000594">
    <property type="entry name" value="ThiF_NAD_FAD-bd"/>
</dbReference>
<dbReference type="OrthoDB" id="2379922at2"/>
<dbReference type="Pfam" id="PF00899">
    <property type="entry name" value="ThiF"/>
    <property type="match status" value="1"/>
</dbReference>
<dbReference type="SUPFAM" id="SSF69572">
    <property type="entry name" value="Activating enzymes of the ubiquitin-like proteins"/>
    <property type="match status" value="1"/>
</dbReference>
<reference evidence="2 3" key="1">
    <citation type="submission" date="2016-10" db="EMBL/GenBank/DDBJ databases">
        <authorList>
            <person name="de Groot N.N."/>
        </authorList>
    </citation>
    <scope>NUCLEOTIDE SEQUENCE [LARGE SCALE GENOMIC DNA]</scope>
    <source>
        <strain evidence="2 3">CGMCC 1.12097</strain>
    </source>
</reference>
<evidence type="ECO:0000313" key="2">
    <source>
        <dbReference type="EMBL" id="SDA96601.1"/>
    </source>
</evidence>
<organism evidence="2 3">
    <name type="scientific">Mesorhizobium qingshengii</name>
    <dbReference type="NCBI Taxonomy" id="1165689"/>
    <lineage>
        <taxon>Bacteria</taxon>
        <taxon>Pseudomonadati</taxon>
        <taxon>Pseudomonadota</taxon>
        <taxon>Alphaproteobacteria</taxon>
        <taxon>Hyphomicrobiales</taxon>
        <taxon>Phyllobacteriaceae</taxon>
        <taxon>Mesorhizobium</taxon>
    </lineage>
</organism>
<dbReference type="EMBL" id="FMXM01000024">
    <property type="protein sequence ID" value="SDA96601.1"/>
    <property type="molecule type" value="Genomic_DNA"/>
</dbReference>
<dbReference type="AlphaFoldDB" id="A0A1G5ZP48"/>
<dbReference type="Proteomes" id="UP000198588">
    <property type="component" value="Unassembled WGS sequence"/>
</dbReference>